<dbReference type="EMBL" id="JAGRRH010000010">
    <property type="protein sequence ID" value="KAG7363800.1"/>
    <property type="molecule type" value="Genomic_DNA"/>
</dbReference>
<evidence type="ECO:0000256" key="1">
    <source>
        <dbReference type="ARBA" id="ARBA00022467"/>
    </source>
</evidence>
<dbReference type="AlphaFoldDB" id="A0A9K3LJZ0"/>
<keyword evidence="4" id="KW-1185">Reference proteome</keyword>
<dbReference type="GO" id="GO:0008290">
    <property type="term" value="C:F-actin capping protein complex"/>
    <property type="evidence" value="ECO:0007669"/>
    <property type="project" value="InterPro"/>
</dbReference>
<dbReference type="GO" id="GO:0000902">
    <property type="term" value="P:cell morphogenesis"/>
    <property type="evidence" value="ECO:0007669"/>
    <property type="project" value="TreeGrafter"/>
</dbReference>
<dbReference type="GO" id="GO:0051016">
    <property type="term" value="P:barbed-end actin filament capping"/>
    <property type="evidence" value="ECO:0007669"/>
    <property type="project" value="InterPro"/>
</dbReference>
<evidence type="ECO:0000256" key="2">
    <source>
        <dbReference type="SAM" id="MobiDB-lite"/>
    </source>
</evidence>
<evidence type="ECO:0000313" key="3">
    <source>
        <dbReference type="EMBL" id="KAG7363800.1"/>
    </source>
</evidence>
<name>A0A9K3LJZ0_9STRA</name>
<gene>
    <name evidence="3" type="ORF">IV203_027161</name>
</gene>
<feature type="compositionally biased region" description="Basic and acidic residues" evidence="2">
    <location>
        <begin position="363"/>
        <end position="374"/>
    </location>
</feature>
<feature type="compositionally biased region" description="Basic and acidic residues" evidence="2">
    <location>
        <begin position="393"/>
        <end position="402"/>
    </location>
</feature>
<reference evidence="3" key="2">
    <citation type="submission" date="2021-04" db="EMBL/GenBank/DDBJ databases">
        <authorList>
            <person name="Podell S."/>
        </authorList>
    </citation>
    <scope>NUCLEOTIDE SEQUENCE</scope>
    <source>
        <strain evidence="3">Hildebrandi</strain>
    </source>
</reference>
<feature type="compositionally biased region" description="Low complexity" evidence="2">
    <location>
        <begin position="416"/>
        <end position="426"/>
    </location>
</feature>
<feature type="region of interest" description="Disordered" evidence="2">
    <location>
        <begin position="345"/>
        <end position="426"/>
    </location>
</feature>
<proteinExistence type="predicted"/>
<protein>
    <submittedName>
        <fullName evidence="3">F-actin capping protein, beta subunit</fullName>
    </submittedName>
</protein>
<dbReference type="OrthoDB" id="46331at2759"/>
<sequence>MTDTAATITNTILQKSDPSALHETVQALETLKVQEQREQQKEEQSKVLLFWKGGSSAKHYLPLQYLEPEGSKDFDNDEKAFFKVDGYNQVVVHHNNQNKDTSSFSSSYASPHTGKCYSGNQTNVQFNEADTTLYQTQRRDQQDNSIMEHDVQIFQKAANEVWDSYRQLYYGFDHSVGSVFIKLKQDGVTLEAFFGIHKCTTTTTDDHPVARWDSVHIVTIGIPNITTTTKTCDYKIDSAVWCSLQQSQGGTRHVIDADNLKSTTHICPATTSTAATLVKETTRTCKLLGSLNTTTNTTIPTAAHIENIGTILEQIEMDFRSQLERVVMPKAIEVMQSIYREPGKSATVHLMDDDNDGINNNDKNNDDNTKEQKKPSTGTGMGVGKDMIGDIADSAKSKDSEKIVQTVEQQKKDNNNDTTTASAAAAASNEYTNMRASLKSPTLSTPKAKVIGLSSSIDGATPEFINFRDKLKSPIQK</sequence>
<dbReference type="Pfam" id="PF01115">
    <property type="entry name" value="F_actin_cap_B"/>
    <property type="match status" value="1"/>
</dbReference>
<dbReference type="PANTHER" id="PTHR10619:SF0">
    <property type="entry name" value="F-ACTIN-CAPPING PROTEIN SUBUNIT BETA ISOFORMS 1 AND 2"/>
    <property type="match status" value="1"/>
</dbReference>
<reference evidence="3" key="1">
    <citation type="journal article" date="2021" name="Sci. Rep.">
        <title>Diploid genomic architecture of Nitzschia inconspicua, an elite biomass production diatom.</title>
        <authorList>
            <person name="Oliver A."/>
            <person name="Podell S."/>
            <person name="Pinowska A."/>
            <person name="Traller J.C."/>
            <person name="Smith S.R."/>
            <person name="McClure R."/>
            <person name="Beliaev A."/>
            <person name="Bohutskyi P."/>
            <person name="Hill E.A."/>
            <person name="Rabines A."/>
            <person name="Zheng H."/>
            <person name="Allen L.Z."/>
            <person name="Kuo A."/>
            <person name="Grigoriev I.V."/>
            <person name="Allen A.E."/>
            <person name="Hazlebeck D."/>
            <person name="Allen E.E."/>
        </authorList>
    </citation>
    <scope>NUCLEOTIDE SEQUENCE</scope>
    <source>
        <strain evidence="3">Hildebrandi</strain>
    </source>
</reference>
<dbReference type="InterPro" id="IPR001698">
    <property type="entry name" value="CAPZB"/>
</dbReference>
<dbReference type="Proteomes" id="UP000693970">
    <property type="component" value="Unassembled WGS sequence"/>
</dbReference>
<dbReference type="PANTHER" id="PTHR10619">
    <property type="entry name" value="F-ACTIN-CAPPING PROTEIN SUBUNIT BETA"/>
    <property type="match status" value="1"/>
</dbReference>
<accession>A0A9K3LJZ0</accession>
<evidence type="ECO:0000313" key="4">
    <source>
        <dbReference type="Proteomes" id="UP000693970"/>
    </source>
</evidence>
<dbReference type="GO" id="GO:0051015">
    <property type="term" value="F:actin filament binding"/>
    <property type="evidence" value="ECO:0007669"/>
    <property type="project" value="TreeGrafter"/>
</dbReference>
<comment type="caution">
    <text evidence="3">The sequence shown here is derived from an EMBL/GenBank/DDBJ whole genome shotgun (WGS) entry which is preliminary data.</text>
</comment>
<organism evidence="3 4">
    <name type="scientific">Nitzschia inconspicua</name>
    <dbReference type="NCBI Taxonomy" id="303405"/>
    <lineage>
        <taxon>Eukaryota</taxon>
        <taxon>Sar</taxon>
        <taxon>Stramenopiles</taxon>
        <taxon>Ochrophyta</taxon>
        <taxon>Bacillariophyta</taxon>
        <taxon>Bacillariophyceae</taxon>
        <taxon>Bacillariophycidae</taxon>
        <taxon>Bacillariales</taxon>
        <taxon>Bacillariaceae</taxon>
        <taxon>Nitzschia</taxon>
    </lineage>
</organism>
<keyword evidence="1" id="KW-0117">Actin capping</keyword>